<dbReference type="AlphaFoldDB" id="A0A6A9V1T4"/>
<dbReference type="InterPro" id="IPR032466">
    <property type="entry name" value="Metal_Hydrolase"/>
</dbReference>
<keyword evidence="2" id="KW-0378">Hydrolase</keyword>
<dbReference type="InterPro" id="IPR023100">
    <property type="entry name" value="D-aminoacylase_insert_dom_sf"/>
</dbReference>
<dbReference type="Pfam" id="PF07969">
    <property type="entry name" value="Amidohydro_3"/>
    <property type="match status" value="1"/>
</dbReference>
<dbReference type="InterPro" id="IPR050378">
    <property type="entry name" value="Metallo-dep_Hydrolases_sf"/>
</dbReference>
<dbReference type="PANTHER" id="PTHR11647">
    <property type="entry name" value="HYDRANTOINASE/DIHYDROPYRIMIDINASE FAMILY MEMBER"/>
    <property type="match status" value="1"/>
</dbReference>
<evidence type="ECO:0000259" key="1">
    <source>
        <dbReference type="Pfam" id="PF07969"/>
    </source>
</evidence>
<feature type="domain" description="Amidohydrolase 3" evidence="1">
    <location>
        <begin position="52"/>
        <end position="513"/>
    </location>
</feature>
<sequence length="534" mass="56045">MSAVTARQPELVVTGALVVDGTGADPVRTDVAVAGDRVVALGPRLRDTRGAEVVAADGLVLCPGFVDLHSHADFTVGAWPAADTQLAQGVTTLLVGNCGFSPFPVDEAGWVRRATRFLAEEELAWDWDDADGFARAVERVRPAVNVATQVGHCTVRAAVVGPDERAATPAEMERMAAAVRAAARAGAVGLSTGLIYAPGTFADEAEVRALLAVAASAGLVHSTHIRDESAGLVDAVREALDHSRATGVGLELSHLKAIGPAYHGTVGTVLDLVDEAVADGVDVQADVYPYTATSTSLMSRLPGWALDGGPEAMQARLADPATRARVAAAVEERSGRAFDPAGVVLSSVSPGPWAWAVGRSLAELAAERGVGSTEVMLDVLTAHGAGVAMVNHALAEDDVVQVLRHPRVSVASDGWVLRPEGEGRPHPRSFGTFARVLARYVRELGVLTLPEAVHKMTGLPARRIRLADRGVLRPGAVADLVLLDPDRVADRSTFTEPWQLATGVEKVWVAGRLAWSDQAVTGERAGRLLRRPAR</sequence>
<proteinExistence type="predicted"/>
<dbReference type="InterPro" id="IPR013108">
    <property type="entry name" value="Amidohydro_3"/>
</dbReference>
<evidence type="ECO:0000313" key="2">
    <source>
        <dbReference type="EMBL" id="MVA77550.1"/>
    </source>
</evidence>
<protein>
    <submittedName>
        <fullName evidence="2">Amidohydrolase family protein</fullName>
    </submittedName>
</protein>
<organism evidence="2 3">
    <name type="scientific">Auraticoccus cholistanensis</name>
    <dbReference type="NCBI Taxonomy" id="2656650"/>
    <lineage>
        <taxon>Bacteria</taxon>
        <taxon>Bacillati</taxon>
        <taxon>Actinomycetota</taxon>
        <taxon>Actinomycetes</taxon>
        <taxon>Propionibacteriales</taxon>
        <taxon>Propionibacteriaceae</taxon>
        <taxon>Auraticoccus</taxon>
    </lineage>
</organism>
<dbReference type="Gene3D" id="3.20.20.140">
    <property type="entry name" value="Metal-dependent hydrolases"/>
    <property type="match status" value="1"/>
</dbReference>
<dbReference type="EMBL" id="WPCU01000010">
    <property type="protein sequence ID" value="MVA77550.1"/>
    <property type="molecule type" value="Genomic_DNA"/>
</dbReference>
<evidence type="ECO:0000313" key="3">
    <source>
        <dbReference type="Proteomes" id="UP000435304"/>
    </source>
</evidence>
<dbReference type="GO" id="GO:0016811">
    <property type="term" value="F:hydrolase activity, acting on carbon-nitrogen (but not peptide) bonds, in linear amides"/>
    <property type="evidence" value="ECO:0007669"/>
    <property type="project" value="InterPro"/>
</dbReference>
<dbReference type="SUPFAM" id="SSF51556">
    <property type="entry name" value="Metallo-dependent hydrolases"/>
    <property type="match status" value="1"/>
</dbReference>
<dbReference type="InterPro" id="IPR011059">
    <property type="entry name" value="Metal-dep_hydrolase_composite"/>
</dbReference>
<comment type="caution">
    <text evidence="2">The sequence shown here is derived from an EMBL/GenBank/DDBJ whole genome shotgun (WGS) entry which is preliminary data.</text>
</comment>
<dbReference type="PANTHER" id="PTHR11647:SF1">
    <property type="entry name" value="COLLAPSIN RESPONSE MEDIATOR PROTEIN"/>
    <property type="match status" value="1"/>
</dbReference>
<dbReference type="RefSeq" id="WP_197430219.1">
    <property type="nucleotide sequence ID" value="NZ_WPCU01000010.1"/>
</dbReference>
<dbReference type="Gene3D" id="3.30.1490.130">
    <property type="entry name" value="D-aminoacylase. Domain 3"/>
    <property type="match status" value="1"/>
</dbReference>
<dbReference type="Proteomes" id="UP000435304">
    <property type="component" value="Unassembled WGS sequence"/>
</dbReference>
<name>A0A6A9V1T4_9ACTN</name>
<reference evidence="2 3" key="1">
    <citation type="submission" date="2019-12" db="EMBL/GenBank/DDBJ databases">
        <title>Auraticoccus cholistani sp. nov., an actinomycete isolated from soil of Cholistan desert.</title>
        <authorList>
            <person name="Cheema M.T."/>
        </authorList>
    </citation>
    <scope>NUCLEOTIDE SEQUENCE [LARGE SCALE GENOMIC DNA]</scope>
    <source>
        <strain evidence="2 3">F435</strain>
    </source>
</reference>
<keyword evidence="3" id="KW-1185">Reference proteome</keyword>
<accession>A0A6A9V1T4</accession>
<dbReference type="CDD" id="cd01297">
    <property type="entry name" value="D-aminoacylase"/>
    <property type="match status" value="1"/>
</dbReference>
<dbReference type="SUPFAM" id="SSF51338">
    <property type="entry name" value="Composite domain of metallo-dependent hydrolases"/>
    <property type="match status" value="1"/>
</dbReference>
<dbReference type="Gene3D" id="2.30.40.10">
    <property type="entry name" value="Urease, subunit C, domain 1"/>
    <property type="match status" value="1"/>
</dbReference>
<gene>
    <name evidence="2" type="ORF">GC722_16220</name>
</gene>